<proteinExistence type="predicted"/>
<evidence type="ECO:0000313" key="2">
    <source>
        <dbReference type="Proteomes" id="UP000656319"/>
    </source>
</evidence>
<keyword evidence="2" id="KW-1185">Reference proteome</keyword>
<protein>
    <submittedName>
        <fullName evidence="1">Uncharacterized protein</fullName>
    </submittedName>
</protein>
<gene>
    <name evidence="1" type="ORF">LMG27952_04379</name>
</gene>
<comment type="caution">
    <text evidence="1">The sequence shown here is derived from an EMBL/GenBank/DDBJ whole genome shotgun (WGS) entry which is preliminary data.</text>
</comment>
<dbReference type="Proteomes" id="UP000656319">
    <property type="component" value="Unassembled WGS sequence"/>
</dbReference>
<reference evidence="1 2" key="1">
    <citation type="submission" date="2020-10" db="EMBL/GenBank/DDBJ databases">
        <authorList>
            <person name="Peeters C."/>
        </authorList>
    </citation>
    <scope>NUCLEOTIDE SEQUENCE [LARGE SCALE GENOMIC DNA]</scope>
    <source>
        <strain evidence="1 2">LMG 27952</strain>
    </source>
</reference>
<dbReference type="SUPFAM" id="SSF51658">
    <property type="entry name" value="Xylose isomerase-like"/>
    <property type="match status" value="1"/>
</dbReference>
<dbReference type="Gene3D" id="3.20.20.150">
    <property type="entry name" value="Divalent-metal-dependent TIM barrel enzymes"/>
    <property type="match status" value="1"/>
</dbReference>
<dbReference type="EMBL" id="CAJHCQ010000011">
    <property type="protein sequence ID" value="CAD6545840.1"/>
    <property type="molecule type" value="Genomic_DNA"/>
</dbReference>
<dbReference type="InterPro" id="IPR036237">
    <property type="entry name" value="Xyl_isomerase-like_sf"/>
</dbReference>
<evidence type="ECO:0000313" key="1">
    <source>
        <dbReference type="EMBL" id="CAD6545840.1"/>
    </source>
</evidence>
<organism evidence="1 2">
    <name type="scientific">Paraburkholderia hiiakae</name>
    <dbReference type="NCBI Taxonomy" id="1081782"/>
    <lineage>
        <taxon>Bacteria</taxon>
        <taxon>Pseudomonadati</taxon>
        <taxon>Pseudomonadota</taxon>
        <taxon>Betaproteobacteria</taxon>
        <taxon>Burkholderiales</taxon>
        <taxon>Burkholderiaceae</taxon>
        <taxon>Paraburkholderia</taxon>
    </lineage>
</organism>
<sequence length="92" mass="10172">MHISGVEDSARKVDEMRDGHRVLVGRDDCLGNVRQLAALRARGYRGYASYEPFADEIAQASDIEQRLAASMSHIREALDVAMDEPRQLATAA</sequence>
<accession>A0ABM8NVV7</accession>
<name>A0ABM8NVV7_9BURK</name>